<evidence type="ECO:0000256" key="1">
    <source>
        <dbReference type="ARBA" id="ARBA00004115"/>
    </source>
</evidence>
<sequence length="665" mass="76517">MLYFSLFLFYPLVFAFNYCTKDYYDGLSPICPAKASTDVSPSLFPDLMTTTRQTTSSTPIKPFSSFEEWQKQMLKDSNGSATTNNNRHRSSQNEKKKTLGQTRQVVDSLDGGLSDDLGSMFENLMDTPKSTQNVYDEKQYISPIGQDKKVDNLKYLKERFNYASVDCAATVRKANKEAKGAQSILFESKDQYMLNKCSTNKFVIINLCEQIRVDTIVMANFEFFSSTFKDFKVYASPKYPTDDWRLLGQWKAKNTRDLQVFRVPESPWTNYIKIEFLTHYGHEYYCPLSLVRVHGMSMMELYTTIESNDEDDEESPMIEPEHLWPAEIREQIIQPQFDIGNTSESFPIKIDEDDVKPEPVEAHEPIIPETPGHETRDQEAPEQASETPKEEQIESRQTSPESDSRGTCAQETAILTLPMDKPLMTTAAFIPSSEGVTVSSSTQSTTMNTPTPDPVYSSNTTEDHNRPIVTQHKTHHTKEAITQESIYKTIMKRLSVLEHNMTLSQRFLDDQNKVLNDVFLEMEKRHQEQLIVLIGHLNETASQKIDNMASLFKKRYEQWYANMKDQTESDMREMTTKINLLADQLSFERKLSLIQLIILITLFVYMALSKGTLSTLSPIIAAQLEERRKRKTRKHPELFIDTSRDVDTEIEKRQDQQVPRSNTAI</sequence>
<name>A0A1X0S1D3_RHIZD</name>
<keyword evidence="4" id="KW-0256">Endoplasmic reticulum</keyword>
<evidence type="ECO:0000256" key="7">
    <source>
        <dbReference type="ARBA" id="ARBA00023180"/>
    </source>
</evidence>
<dbReference type="EMBL" id="KV921338">
    <property type="protein sequence ID" value="ORE18100.1"/>
    <property type="molecule type" value="Genomic_DNA"/>
</dbReference>
<keyword evidence="2" id="KW-0812">Transmembrane</keyword>
<dbReference type="Proteomes" id="UP000242381">
    <property type="component" value="Unassembled WGS sequence"/>
</dbReference>
<evidence type="ECO:0000256" key="11">
    <source>
        <dbReference type="SAM" id="MobiDB-lite"/>
    </source>
</evidence>
<dbReference type="VEuPathDB" id="FungiDB:BCV72DRAFT_206216"/>
<evidence type="ECO:0000313" key="15">
    <source>
        <dbReference type="Proteomes" id="UP000242381"/>
    </source>
</evidence>
<evidence type="ECO:0000256" key="4">
    <source>
        <dbReference type="ARBA" id="ARBA00022824"/>
    </source>
</evidence>
<comment type="similarity">
    <text evidence="8">Belongs to the SLP1 family.</text>
</comment>
<gene>
    <name evidence="14" type="ORF">BCV71DRAFT_264158</name>
</gene>
<dbReference type="InterPro" id="IPR045120">
    <property type="entry name" value="Suco/Slp1-like"/>
</dbReference>
<dbReference type="PANTHER" id="PTHR12953">
    <property type="entry name" value="MEMBRANE PROTEIN CH1 RELATED"/>
    <property type="match status" value="1"/>
</dbReference>
<dbReference type="OMA" id="PVEAHEP"/>
<comment type="subunit">
    <text evidence="9">Interacts with EMP65.</text>
</comment>
<keyword evidence="5" id="KW-1133">Transmembrane helix</keyword>
<evidence type="ECO:0000256" key="12">
    <source>
        <dbReference type="SAM" id="SignalP"/>
    </source>
</evidence>
<evidence type="ECO:0000256" key="5">
    <source>
        <dbReference type="ARBA" id="ARBA00022989"/>
    </source>
</evidence>
<dbReference type="InterPro" id="IPR008979">
    <property type="entry name" value="Galactose-bd-like_sf"/>
</dbReference>
<feature type="compositionally biased region" description="Basic and acidic residues" evidence="11">
    <location>
        <begin position="364"/>
        <end position="379"/>
    </location>
</feature>
<dbReference type="Pfam" id="PF07738">
    <property type="entry name" value="Sad1_UNC"/>
    <property type="match status" value="1"/>
</dbReference>
<feature type="compositionally biased region" description="Low complexity" evidence="11">
    <location>
        <begin position="435"/>
        <end position="450"/>
    </location>
</feature>
<feature type="domain" description="SUN" evidence="13">
    <location>
        <begin position="133"/>
        <end position="298"/>
    </location>
</feature>
<dbReference type="Gene3D" id="2.60.120.260">
    <property type="entry name" value="Galactose-binding domain-like"/>
    <property type="match status" value="1"/>
</dbReference>
<dbReference type="PANTHER" id="PTHR12953:SF0">
    <property type="entry name" value="SUN DOMAIN-CONTAINING OSSIFICATION FACTOR"/>
    <property type="match status" value="1"/>
</dbReference>
<evidence type="ECO:0000256" key="10">
    <source>
        <dbReference type="ARBA" id="ARBA00075366"/>
    </source>
</evidence>
<feature type="signal peptide" evidence="12">
    <location>
        <begin position="1"/>
        <end position="15"/>
    </location>
</feature>
<dbReference type="FunFam" id="2.60.120.260:FF:000099">
    <property type="entry name" value="Uncharacterized protein, isoform C"/>
    <property type="match status" value="1"/>
</dbReference>
<feature type="region of interest" description="Disordered" evidence="11">
    <location>
        <begin position="435"/>
        <end position="463"/>
    </location>
</feature>
<evidence type="ECO:0000256" key="3">
    <source>
        <dbReference type="ARBA" id="ARBA00022729"/>
    </source>
</evidence>
<dbReference type="InterPro" id="IPR012919">
    <property type="entry name" value="SUN_dom"/>
</dbReference>
<evidence type="ECO:0000256" key="8">
    <source>
        <dbReference type="ARBA" id="ARBA00061226"/>
    </source>
</evidence>
<keyword evidence="6" id="KW-0472">Membrane</keyword>
<evidence type="ECO:0000256" key="6">
    <source>
        <dbReference type="ARBA" id="ARBA00023136"/>
    </source>
</evidence>
<feature type="region of interest" description="Disordered" evidence="11">
    <location>
        <begin position="76"/>
        <end position="102"/>
    </location>
</feature>
<feature type="region of interest" description="Disordered" evidence="11">
    <location>
        <begin position="364"/>
        <end position="408"/>
    </location>
</feature>
<dbReference type="PROSITE" id="PS51469">
    <property type="entry name" value="SUN"/>
    <property type="match status" value="1"/>
</dbReference>
<feature type="chain" id="PRO_5012191091" description="SUN-like protein 1" evidence="12">
    <location>
        <begin position="16"/>
        <end position="665"/>
    </location>
</feature>
<organism evidence="14 15">
    <name type="scientific">Rhizopus microsporus</name>
    <dbReference type="NCBI Taxonomy" id="58291"/>
    <lineage>
        <taxon>Eukaryota</taxon>
        <taxon>Fungi</taxon>
        <taxon>Fungi incertae sedis</taxon>
        <taxon>Mucoromycota</taxon>
        <taxon>Mucoromycotina</taxon>
        <taxon>Mucoromycetes</taxon>
        <taxon>Mucorales</taxon>
        <taxon>Mucorineae</taxon>
        <taxon>Rhizopodaceae</taxon>
        <taxon>Rhizopus</taxon>
    </lineage>
</organism>
<evidence type="ECO:0000259" key="13">
    <source>
        <dbReference type="PROSITE" id="PS51469"/>
    </source>
</evidence>
<accession>A0A1X0S1D3</accession>
<proteinExistence type="inferred from homology"/>
<feature type="compositionally biased region" description="Polar residues" evidence="11">
    <location>
        <begin position="395"/>
        <end position="408"/>
    </location>
</feature>
<feature type="compositionally biased region" description="Polar residues" evidence="11">
    <location>
        <begin position="76"/>
        <end position="85"/>
    </location>
</feature>
<dbReference type="GO" id="GO:0034975">
    <property type="term" value="P:protein folding in endoplasmic reticulum"/>
    <property type="evidence" value="ECO:0007669"/>
    <property type="project" value="TreeGrafter"/>
</dbReference>
<comment type="subcellular location">
    <subcellularLocation>
        <location evidence="1">Endoplasmic reticulum membrane</location>
        <topology evidence="1">Single-pass type I membrane protein</topology>
    </subcellularLocation>
</comment>
<evidence type="ECO:0000256" key="2">
    <source>
        <dbReference type="ARBA" id="ARBA00022692"/>
    </source>
</evidence>
<protein>
    <recommendedName>
        <fullName evidence="10">SUN-like protein 1</fullName>
    </recommendedName>
</protein>
<evidence type="ECO:0000256" key="9">
    <source>
        <dbReference type="ARBA" id="ARBA00064635"/>
    </source>
</evidence>
<reference evidence="14 15" key="1">
    <citation type="journal article" date="2016" name="Proc. Natl. Acad. Sci. U.S.A.">
        <title>Lipid metabolic changes in an early divergent fungus govern the establishment of a mutualistic symbiosis with endobacteria.</title>
        <authorList>
            <person name="Lastovetsky O.A."/>
            <person name="Gaspar M.L."/>
            <person name="Mondo S.J."/>
            <person name="LaButti K.M."/>
            <person name="Sandor L."/>
            <person name="Grigoriev I.V."/>
            <person name="Henry S.A."/>
            <person name="Pawlowska T.E."/>
        </authorList>
    </citation>
    <scope>NUCLEOTIDE SEQUENCE [LARGE SCALE GENOMIC DNA]</scope>
    <source>
        <strain evidence="14 15">ATCC 11559</strain>
    </source>
</reference>
<dbReference type="SUPFAM" id="SSF49785">
    <property type="entry name" value="Galactose-binding domain-like"/>
    <property type="match status" value="1"/>
</dbReference>
<keyword evidence="3 12" id="KW-0732">Signal</keyword>
<evidence type="ECO:0000313" key="14">
    <source>
        <dbReference type="EMBL" id="ORE18100.1"/>
    </source>
</evidence>
<keyword evidence="7" id="KW-0325">Glycoprotein</keyword>
<dbReference type="GO" id="GO:0005789">
    <property type="term" value="C:endoplasmic reticulum membrane"/>
    <property type="evidence" value="ECO:0007669"/>
    <property type="project" value="UniProtKB-SubCell"/>
</dbReference>
<dbReference type="AlphaFoldDB" id="A0A1X0S1D3"/>